<keyword evidence="2" id="KW-1185">Reference proteome</keyword>
<name>L0A878_CALLD</name>
<proteinExistence type="predicted"/>
<evidence type="ECO:0000313" key="1">
    <source>
        <dbReference type="EMBL" id="AFZ70073.1"/>
    </source>
</evidence>
<accession>L0A878</accession>
<dbReference type="EMBL" id="CP003378">
    <property type="protein sequence ID" value="AFZ70073.1"/>
    <property type="molecule type" value="Genomic_DNA"/>
</dbReference>
<protein>
    <submittedName>
        <fullName evidence="1">Uncharacterized protein</fullName>
    </submittedName>
</protein>
<dbReference type="HOGENOM" id="CLU_1375461_0_0_2"/>
<dbReference type="STRING" id="1056495.Calag_0293"/>
<dbReference type="KEGG" id="clg:Calag_0293"/>
<dbReference type="Proteomes" id="UP000010469">
    <property type="component" value="Chromosome"/>
</dbReference>
<sequence length="198" mass="21772">MSVIIAIVVVAVAISIGAYYYGIYKHGTPTTSLSLYPGYVDPNEIGNIFGGSWNVIGNESGYILINHNNDTITISYVNGTITSNPASSYPNIYSNAFYNYTLLESYTLYSEKSNSSNVIAIEVLETNNNGIPFLKQDIQAVASLYSNNLTYTMGNISYVQVGNSILAIYKNYLILLGSNNNYGNNMLKLLNQTIETFK</sequence>
<dbReference type="eggNOG" id="arCOG07264">
    <property type="taxonomic scope" value="Archaea"/>
</dbReference>
<evidence type="ECO:0000313" key="2">
    <source>
        <dbReference type="Proteomes" id="UP000010469"/>
    </source>
</evidence>
<gene>
    <name evidence="1" type="ordered locus">Calag_0293</name>
</gene>
<reference evidence="2" key="1">
    <citation type="submission" date="2012-03" db="EMBL/GenBank/DDBJ databases">
        <title>Complete genome of Caldisphaera lagunensis DSM 15908.</title>
        <authorList>
            <person name="Lucas S."/>
            <person name="Copeland A."/>
            <person name="Lapidus A."/>
            <person name="Glavina del Rio T."/>
            <person name="Dalin E."/>
            <person name="Tice H."/>
            <person name="Bruce D."/>
            <person name="Goodwin L."/>
            <person name="Pitluck S."/>
            <person name="Peters L."/>
            <person name="Mikhailova N."/>
            <person name="Teshima H."/>
            <person name="Kyrpides N."/>
            <person name="Mavromatis K."/>
            <person name="Ivanova N."/>
            <person name="Brettin T."/>
            <person name="Detter J.C."/>
            <person name="Han C."/>
            <person name="Larimer F."/>
            <person name="Land M."/>
            <person name="Hauser L."/>
            <person name="Markowitz V."/>
            <person name="Cheng J.-F."/>
            <person name="Hugenholtz P."/>
            <person name="Woyke T."/>
            <person name="Wu D."/>
            <person name="Spring S."/>
            <person name="Schroeder M."/>
            <person name="Brambilla E."/>
            <person name="Klenk H.-P."/>
            <person name="Eisen J.A."/>
        </authorList>
    </citation>
    <scope>NUCLEOTIDE SEQUENCE [LARGE SCALE GENOMIC DNA]</scope>
    <source>
        <strain evidence="2">DSM 15908 / JCM 11604 / IC-154</strain>
    </source>
</reference>
<organism evidence="1 2">
    <name type="scientific">Caldisphaera lagunensis (strain DSM 15908 / JCM 11604 / ANMR 0165 / IC-154)</name>
    <dbReference type="NCBI Taxonomy" id="1056495"/>
    <lineage>
        <taxon>Archaea</taxon>
        <taxon>Thermoproteota</taxon>
        <taxon>Thermoprotei</taxon>
        <taxon>Acidilobales</taxon>
        <taxon>Caldisphaeraceae</taxon>
        <taxon>Caldisphaera</taxon>
    </lineage>
</organism>
<dbReference type="InParanoid" id="L0A878"/>
<dbReference type="AlphaFoldDB" id="L0A878"/>